<evidence type="ECO:0000313" key="24">
    <source>
        <dbReference type="Proteomes" id="UP001597295"/>
    </source>
</evidence>
<evidence type="ECO:0000256" key="19">
    <source>
        <dbReference type="ARBA" id="ARBA00049035"/>
    </source>
</evidence>
<keyword evidence="10 21" id="KW-0547">Nucleotide-binding</keyword>
<dbReference type="Gene3D" id="3.90.190.20">
    <property type="entry name" value="Mur ligase, C-terminal domain"/>
    <property type="match status" value="1"/>
</dbReference>
<evidence type="ECO:0000256" key="14">
    <source>
        <dbReference type="ARBA" id="ARBA00030048"/>
    </source>
</evidence>
<evidence type="ECO:0000256" key="17">
    <source>
        <dbReference type="ARBA" id="ARBA00047493"/>
    </source>
</evidence>
<evidence type="ECO:0000256" key="16">
    <source>
        <dbReference type="ARBA" id="ARBA00032510"/>
    </source>
</evidence>
<evidence type="ECO:0000256" key="4">
    <source>
        <dbReference type="ARBA" id="ARBA00008276"/>
    </source>
</evidence>
<name>A0ABW5DLK0_9PROT</name>
<comment type="catalytic activity">
    <reaction evidence="19">
        <text>(6R)-5,10-methylenetetrahydrofolyl-(gamma-L-Glu)(n) + L-glutamate + ATP = (6R)-5,10-methylenetetrahydrofolyl-(gamma-L-Glu)(n+1) + ADP + phosphate + H(+)</text>
        <dbReference type="Rhea" id="RHEA:51912"/>
        <dbReference type="Rhea" id="RHEA-COMP:13257"/>
        <dbReference type="Rhea" id="RHEA-COMP:13258"/>
        <dbReference type="ChEBI" id="CHEBI:15378"/>
        <dbReference type="ChEBI" id="CHEBI:29985"/>
        <dbReference type="ChEBI" id="CHEBI:30616"/>
        <dbReference type="ChEBI" id="CHEBI:43474"/>
        <dbReference type="ChEBI" id="CHEBI:136572"/>
        <dbReference type="ChEBI" id="CHEBI:456216"/>
        <dbReference type="EC" id="6.3.2.17"/>
    </reaction>
</comment>
<evidence type="ECO:0000256" key="3">
    <source>
        <dbReference type="ARBA" id="ARBA00005150"/>
    </source>
</evidence>
<dbReference type="Pfam" id="PF02875">
    <property type="entry name" value="Mur_ligase_C"/>
    <property type="match status" value="1"/>
</dbReference>
<comment type="pathway">
    <text evidence="2">Cofactor biosynthesis; tetrahydrofolate biosynthesis; 7,8-dihydrofolate from 2-amino-4-hydroxy-6-hydroxymethyl-7,8-dihydropteridine diphosphate and 4-aminobenzoate: step 2/2.</text>
</comment>
<dbReference type="EC" id="6.3.2.12" evidence="5"/>
<comment type="catalytic activity">
    <reaction evidence="17">
        <text>(6S)-5,6,7,8-tetrahydrofolyl-(gamma-L-Glu)(n) + L-glutamate + ATP = (6S)-5,6,7,8-tetrahydrofolyl-(gamma-L-Glu)(n+1) + ADP + phosphate + H(+)</text>
        <dbReference type="Rhea" id="RHEA:10580"/>
        <dbReference type="Rhea" id="RHEA-COMP:14738"/>
        <dbReference type="Rhea" id="RHEA-COMP:14740"/>
        <dbReference type="ChEBI" id="CHEBI:15378"/>
        <dbReference type="ChEBI" id="CHEBI:29985"/>
        <dbReference type="ChEBI" id="CHEBI:30616"/>
        <dbReference type="ChEBI" id="CHEBI:43474"/>
        <dbReference type="ChEBI" id="CHEBI:141005"/>
        <dbReference type="ChEBI" id="CHEBI:456216"/>
        <dbReference type="EC" id="6.3.2.17"/>
    </reaction>
</comment>
<dbReference type="SUPFAM" id="SSF53244">
    <property type="entry name" value="MurD-like peptide ligases, peptide-binding domain"/>
    <property type="match status" value="1"/>
</dbReference>
<comment type="function">
    <text evidence="1">Functions in two distinct reactions of the de novo folate biosynthetic pathway. Catalyzes the addition of a glutamate residue to dihydropteroate (7,8-dihydropteroate or H2Pte) to form dihydrofolate (7,8-dihydrofolate monoglutamate or H2Pte-Glu). Also catalyzes successive additions of L-glutamate to tetrahydrofolate or 10-formyltetrahydrofolate or 5,10-methylenetetrahydrofolate, leading to folylpolyglutamate derivatives.</text>
</comment>
<dbReference type="Proteomes" id="UP001597295">
    <property type="component" value="Unassembled WGS sequence"/>
</dbReference>
<evidence type="ECO:0000256" key="6">
    <source>
        <dbReference type="ARBA" id="ARBA00013025"/>
    </source>
</evidence>
<dbReference type="PANTHER" id="PTHR11136">
    <property type="entry name" value="FOLYLPOLYGLUTAMATE SYNTHASE-RELATED"/>
    <property type="match status" value="1"/>
</dbReference>
<dbReference type="EC" id="6.3.2.17" evidence="6"/>
<dbReference type="InterPro" id="IPR036615">
    <property type="entry name" value="Mur_ligase_C_dom_sf"/>
</dbReference>
<feature type="domain" description="Mur ligase C-terminal" evidence="22">
    <location>
        <begin position="314"/>
        <end position="423"/>
    </location>
</feature>
<comment type="catalytic activity">
    <reaction evidence="20">
        <text>7,8-dihydropteroate + L-glutamate + ATP = 7,8-dihydrofolate + ADP + phosphate + H(+)</text>
        <dbReference type="Rhea" id="RHEA:23584"/>
        <dbReference type="ChEBI" id="CHEBI:15378"/>
        <dbReference type="ChEBI" id="CHEBI:17839"/>
        <dbReference type="ChEBI" id="CHEBI:29985"/>
        <dbReference type="ChEBI" id="CHEBI:30616"/>
        <dbReference type="ChEBI" id="CHEBI:43474"/>
        <dbReference type="ChEBI" id="CHEBI:57451"/>
        <dbReference type="ChEBI" id="CHEBI:456216"/>
        <dbReference type="EC" id="6.3.2.12"/>
    </reaction>
</comment>
<evidence type="ECO:0000256" key="21">
    <source>
        <dbReference type="PIRNR" id="PIRNR001563"/>
    </source>
</evidence>
<dbReference type="InterPro" id="IPR036565">
    <property type="entry name" value="Mur-like_cat_sf"/>
</dbReference>
<dbReference type="SUPFAM" id="SSF53623">
    <property type="entry name" value="MurD-like peptide ligases, catalytic domain"/>
    <property type="match status" value="1"/>
</dbReference>
<proteinExistence type="inferred from homology"/>
<dbReference type="EMBL" id="JBHUIP010000003">
    <property type="protein sequence ID" value="MFD2262018.1"/>
    <property type="molecule type" value="Genomic_DNA"/>
</dbReference>
<evidence type="ECO:0000256" key="5">
    <source>
        <dbReference type="ARBA" id="ARBA00013023"/>
    </source>
</evidence>
<evidence type="ECO:0000256" key="7">
    <source>
        <dbReference type="ARBA" id="ARBA00019357"/>
    </source>
</evidence>
<evidence type="ECO:0000259" key="22">
    <source>
        <dbReference type="Pfam" id="PF02875"/>
    </source>
</evidence>
<evidence type="ECO:0000313" key="23">
    <source>
        <dbReference type="EMBL" id="MFD2262018.1"/>
    </source>
</evidence>
<evidence type="ECO:0000256" key="18">
    <source>
        <dbReference type="ARBA" id="ARBA00047808"/>
    </source>
</evidence>
<keyword evidence="8 21" id="KW-0436">Ligase</keyword>
<evidence type="ECO:0000256" key="15">
    <source>
        <dbReference type="ARBA" id="ARBA00030592"/>
    </source>
</evidence>
<comment type="pathway">
    <text evidence="3">Cofactor biosynthesis; tetrahydrofolylpolyglutamate biosynthesis.</text>
</comment>
<comment type="caution">
    <text evidence="23">The sequence shown here is derived from an EMBL/GenBank/DDBJ whole genome shotgun (WGS) entry which is preliminary data.</text>
</comment>
<reference evidence="24" key="1">
    <citation type="journal article" date="2019" name="Int. J. Syst. Evol. Microbiol.">
        <title>The Global Catalogue of Microorganisms (GCM) 10K type strain sequencing project: providing services to taxonomists for standard genome sequencing and annotation.</title>
        <authorList>
            <consortium name="The Broad Institute Genomics Platform"/>
            <consortium name="The Broad Institute Genome Sequencing Center for Infectious Disease"/>
            <person name="Wu L."/>
            <person name="Ma J."/>
        </authorList>
    </citation>
    <scope>NUCLEOTIDE SEQUENCE [LARGE SCALE GENOMIC DNA]</scope>
    <source>
        <strain evidence="24">CGMCC 1.19062</strain>
    </source>
</reference>
<dbReference type="InterPro" id="IPR018109">
    <property type="entry name" value="Folylpolyglutamate_synth_CS"/>
</dbReference>
<keyword evidence="24" id="KW-1185">Reference proteome</keyword>
<dbReference type="Gene3D" id="3.40.1190.10">
    <property type="entry name" value="Mur-like, catalytic domain"/>
    <property type="match status" value="1"/>
</dbReference>
<accession>A0ABW5DLK0</accession>
<dbReference type="PANTHER" id="PTHR11136:SF0">
    <property type="entry name" value="DIHYDROFOLATE SYNTHETASE-RELATED"/>
    <property type="match status" value="1"/>
</dbReference>
<keyword evidence="9" id="KW-0479">Metal-binding</keyword>
<keyword evidence="12" id="KW-0460">Magnesium</keyword>
<evidence type="ECO:0000256" key="1">
    <source>
        <dbReference type="ARBA" id="ARBA00002714"/>
    </source>
</evidence>
<dbReference type="InterPro" id="IPR001645">
    <property type="entry name" value="Folylpolyglutamate_synth"/>
</dbReference>
<gene>
    <name evidence="23" type="ORF">ACFSM5_03900</name>
</gene>
<evidence type="ECO:0000256" key="12">
    <source>
        <dbReference type="ARBA" id="ARBA00022842"/>
    </source>
</evidence>
<dbReference type="NCBIfam" id="TIGR01499">
    <property type="entry name" value="folC"/>
    <property type="match status" value="1"/>
</dbReference>
<protein>
    <recommendedName>
        <fullName evidence="7">Dihydrofolate synthase/folylpolyglutamate synthase</fullName>
        <ecNumber evidence="5">6.3.2.12</ecNumber>
        <ecNumber evidence="6">6.3.2.17</ecNumber>
    </recommendedName>
    <alternativeName>
        <fullName evidence="16">Folylpoly-gamma-glutamate synthetase-dihydrofolate synthetase</fullName>
    </alternativeName>
    <alternativeName>
        <fullName evidence="14">Folylpolyglutamate synthetase</fullName>
    </alternativeName>
    <alternativeName>
        <fullName evidence="15">Tetrahydrofolylpolyglutamate synthase</fullName>
    </alternativeName>
</protein>
<keyword evidence="13" id="KW-0289">Folate biosynthesis</keyword>
<sequence length="445" mass="47500">MALTAAERCAELLERMKALHPRVIDLSLDRMYRVLAALDNPQKRLPPVVHVAGTNGKGSFVAYTRAIFEAAGYKVHAYTSPHLVRFNERIVLGGKTISDDALADALERVELANGAEPITFFEVTTAAAFLAFSQYPADVLLLEVGLGGRLDATNVIDAPLMTAITSVSLDHQHYLGDVLAAIAGEKAGILKQGVPSVVGRQESEAQSVIDLKAASVGSELATLGRQWSVSPCTEGLKYQDENGCLLLPVPALPGPYQYDNAGMAVAAALRLRKKFQRLSALSIAEGMKSARWPARMQRLKSGPLVSLLPASAELWLDGAHNAGAGEALAPMLAEWAGKKPLHVVLGMIDSKDPAGFLRPIAPYISELRTIDVPGEHAAIPAEKLAEIARDLDIKKTARSGSVAEALRELADRADGSRILICGSLYLAGHVLAECHLSTCDDDPVE</sequence>
<evidence type="ECO:0000256" key="8">
    <source>
        <dbReference type="ARBA" id="ARBA00022598"/>
    </source>
</evidence>
<dbReference type="InterPro" id="IPR004101">
    <property type="entry name" value="Mur_ligase_C"/>
</dbReference>
<organism evidence="23 24">
    <name type="scientific">Lacibacterium aquatile</name>
    <dbReference type="NCBI Taxonomy" id="1168082"/>
    <lineage>
        <taxon>Bacteria</taxon>
        <taxon>Pseudomonadati</taxon>
        <taxon>Pseudomonadota</taxon>
        <taxon>Alphaproteobacteria</taxon>
        <taxon>Rhodospirillales</taxon>
        <taxon>Rhodospirillaceae</taxon>
    </lineage>
</organism>
<keyword evidence="11 21" id="KW-0067">ATP-binding</keyword>
<evidence type="ECO:0000256" key="20">
    <source>
        <dbReference type="ARBA" id="ARBA00049161"/>
    </source>
</evidence>
<comment type="catalytic activity">
    <reaction evidence="18">
        <text>10-formyltetrahydrofolyl-(gamma-L-Glu)(n) + L-glutamate + ATP = 10-formyltetrahydrofolyl-(gamma-L-Glu)(n+1) + ADP + phosphate + H(+)</text>
        <dbReference type="Rhea" id="RHEA:51904"/>
        <dbReference type="Rhea" id="RHEA-COMP:13088"/>
        <dbReference type="Rhea" id="RHEA-COMP:14300"/>
        <dbReference type="ChEBI" id="CHEBI:15378"/>
        <dbReference type="ChEBI" id="CHEBI:29985"/>
        <dbReference type="ChEBI" id="CHEBI:30616"/>
        <dbReference type="ChEBI" id="CHEBI:43474"/>
        <dbReference type="ChEBI" id="CHEBI:134413"/>
        <dbReference type="ChEBI" id="CHEBI:456216"/>
        <dbReference type="EC" id="6.3.2.17"/>
    </reaction>
</comment>
<comment type="similarity">
    <text evidence="4 21">Belongs to the folylpolyglutamate synthase family.</text>
</comment>
<evidence type="ECO:0000256" key="11">
    <source>
        <dbReference type="ARBA" id="ARBA00022840"/>
    </source>
</evidence>
<evidence type="ECO:0000256" key="9">
    <source>
        <dbReference type="ARBA" id="ARBA00022723"/>
    </source>
</evidence>
<evidence type="ECO:0000256" key="10">
    <source>
        <dbReference type="ARBA" id="ARBA00022741"/>
    </source>
</evidence>
<dbReference type="RefSeq" id="WP_379874928.1">
    <property type="nucleotide sequence ID" value="NZ_JBHUIP010000003.1"/>
</dbReference>
<evidence type="ECO:0000256" key="13">
    <source>
        <dbReference type="ARBA" id="ARBA00022909"/>
    </source>
</evidence>
<dbReference type="GO" id="GO:0016874">
    <property type="term" value="F:ligase activity"/>
    <property type="evidence" value="ECO:0007669"/>
    <property type="project" value="UniProtKB-KW"/>
</dbReference>
<evidence type="ECO:0000256" key="2">
    <source>
        <dbReference type="ARBA" id="ARBA00004799"/>
    </source>
</evidence>
<dbReference type="PROSITE" id="PS01012">
    <property type="entry name" value="FOLYLPOLYGLU_SYNT_2"/>
    <property type="match status" value="1"/>
</dbReference>
<dbReference type="PIRSF" id="PIRSF001563">
    <property type="entry name" value="Folylpolyglu_synth"/>
    <property type="match status" value="1"/>
</dbReference>